<organism evidence="1 2">
    <name type="scientific">Streptomyces adustus</name>
    <dbReference type="NCBI Taxonomy" id="1609272"/>
    <lineage>
        <taxon>Bacteria</taxon>
        <taxon>Bacillati</taxon>
        <taxon>Actinomycetota</taxon>
        <taxon>Actinomycetes</taxon>
        <taxon>Kitasatosporales</taxon>
        <taxon>Streptomycetaceae</taxon>
        <taxon>Streptomyces</taxon>
    </lineage>
</organism>
<name>A0A5N8VPT6_9ACTN</name>
<sequence length="82" mass="8817">MTEVACPHIGSPRIMVLGVQPGDPPFRIVEIDGEVVGEAKTVTDVLAAAAASGIVVHDLDDPDVIRWVGGDKFTWKLHWGRT</sequence>
<evidence type="ECO:0000313" key="1">
    <source>
        <dbReference type="EMBL" id="MPY37321.1"/>
    </source>
</evidence>
<dbReference type="Proteomes" id="UP000325849">
    <property type="component" value="Unassembled WGS sequence"/>
</dbReference>
<protein>
    <submittedName>
        <fullName evidence="1">Uncharacterized protein</fullName>
    </submittedName>
</protein>
<accession>A0A5N8VPT6</accession>
<gene>
    <name evidence="1" type="ORF">FNH09_40775</name>
</gene>
<comment type="caution">
    <text evidence="1">The sequence shown here is derived from an EMBL/GenBank/DDBJ whole genome shotgun (WGS) entry which is preliminary data.</text>
</comment>
<evidence type="ECO:0000313" key="2">
    <source>
        <dbReference type="Proteomes" id="UP000325849"/>
    </source>
</evidence>
<dbReference type="RefSeq" id="WP_152894912.1">
    <property type="nucleotide sequence ID" value="NZ_JBHJTU010000017.1"/>
</dbReference>
<keyword evidence="2" id="KW-1185">Reference proteome</keyword>
<dbReference type="EMBL" id="VJZD01000300">
    <property type="protein sequence ID" value="MPY37321.1"/>
    <property type="molecule type" value="Genomic_DNA"/>
</dbReference>
<dbReference type="AlphaFoldDB" id="A0A5N8VPT6"/>
<reference evidence="1 2" key="1">
    <citation type="submission" date="2019-07" db="EMBL/GenBank/DDBJ databases">
        <title>New species of Amycolatopsis and Streptomyces.</title>
        <authorList>
            <person name="Duangmal K."/>
            <person name="Teo W.F.A."/>
            <person name="Lipun K."/>
        </authorList>
    </citation>
    <scope>NUCLEOTIDE SEQUENCE [LARGE SCALE GENOMIC DNA]</scope>
    <source>
        <strain evidence="1 2">NBRC 109810</strain>
    </source>
</reference>
<proteinExistence type="predicted"/>
<dbReference type="OrthoDB" id="3854666at2"/>